<name>A0A4Z2J1Y9_9TELE</name>
<dbReference type="AlphaFoldDB" id="A0A4Z2J1Y9"/>
<protein>
    <submittedName>
        <fullName evidence="1">Uncharacterized protein</fullName>
    </submittedName>
</protein>
<evidence type="ECO:0000313" key="2">
    <source>
        <dbReference type="Proteomes" id="UP000314294"/>
    </source>
</evidence>
<comment type="caution">
    <text evidence="1">The sequence shown here is derived from an EMBL/GenBank/DDBJ whole genome shotgun (WGS) entry which is preliminary data.</text>
</comment>
<dbReference type="Proteomes" id="UP000314294">
    <property type="component" value="Unassembled WGS sequence"/>
</dbReference>
<organism evidence="1 2">
    <name type="scientific">Liparis tanakae</name>
    <name type="common">Tanaka's snailfish</name>
    <dbReference type="NCBI Taxonomy" id="230148"/>
    <lineage>
        <taxon>Eukaryota</taxon>
        <taxon>Metazoa</taxon>
        <taxon>Chordata</taxon>
        <taxon>Craniata</taxon>
        <taxon>Vertebrata</taxon>
        <taxon>Euteleostomi</taxon>
        <taxon>Actinopterygii</taxon>
        <taxon>Neopterygii</taxon>
        <taxon>Teleostei</taxon>
        <taxon>Neoteleostei</taxon>
        <taxon>Acanthomorphata</taxon>
        <taxon>Eupercaria</taxon>
        <taxon>Perciformes</taxon>
        <taxon>Cottioidei</taxon>
        <taxon>Cottales</taxon>
        <taxon>Liparidae</taxon>
        <taxon>Liparis</taxon>
    </lineage>
</organism>
<dbReference type="EMBL" id="SRLO01000030">
    <property type="protein sequence ID" value="TNN83961.1"/>
    <property type="molecule type" value="Genomic_DNA"/>
</dbReference>
<gene>
    <name evidence="1" type="ORF">EYF80_005832</name>
</gene>
<accession>A0A4Z2J1Y9</accession>
<keyword evidence="2" id="KW-1185">Reference proteome</keyword>
<sequence length="151" mass="16720">MTTASLLKPMSLPLTRMSSRSLLSAPPGRLVRLVLADHSLALSQRQHGPEDVQLVLEDFFTAAQIHGDPHGATELSCKYLSTPQVLSERFLEHDSQPRPARRPTAIVYLISNTCISKGSCRYCASRRNCSFSRAQRSGDASFEQDTAFRIS</sequence>
<proteinExistence type="predicted"/>
<reference evidence="1 2" key="1">
    <citation type="submission" date="2019-03" db="EMBL/GenBank/DDBJ databases">
        <title>First draft genome of Liparis tanakae, snailfish: a comprehensive survey of snailfish specific genes.</title>
        <authorList>
            <person name="Kim W."/>
            <person name="Song I."/>
            <person name="Jeong J.-H."/>
            <person name="Kim D."/>
            <person name="Kim S."/>
            <person name="Ryu S."/>
            <person name="Song J.Y."/>
            <person name="Lee S.K."/>
        </authorList>
    </citation>
    <scope>NUCLEOTIDE SEQUENCE [LARGE SCALE GENOMIC DNA]</scope>
    <source>
        <tissue evidence="1">Muscle</tissue>
    </source>
</reference>
<evidence type="ECO:0000313" key="1">
    <source>
        <dbReference type="EMBL" id="TNN83961.1"/>
    </source>
</evidence>